<protein>
    <recommendedName>
        <fullName evidence="3">BAH domain-containing protein</fullName>
    </recommendedName>
</protein>
<evidence type="ECO:0000313" key="1">
    <source>
        <dbReference type="EMBL" id="OSD00076.1"/>
    </source>
</evidence>
<name>A0A1Y2IFW0_TRAC3</name>
<sequence>MAIVIPRNFAEWARVFADADPVEEIIAHGHPPRGRLLVQQAQFVTIMPNGTRREDVNLAEQQHIAVVSALANSEHIGPLVKLQWIYRRDELNRNRCPDRFTSDFIVNGGKKEVFITQHETVTSGDAIYDVIPVVSFNPNTISLPVLDSASCYYRDGFTFVRVLNTHYYRLPQQHFRNARSGSTPTAWFKP</sequence>
<organism evidence="1 2">
    <name type="scientific">Trametes coccinea (strain BRFM310)</name>
    <name type="common">Pycnoporus coccineus</name>
    <dbReference type="NCBI Taxonomy" id="1353009"/>
    <lineage>
        <taxon>Eukaryota</taxon>
        <taxon>Fungi</taxon>
        <taxon>Dikarya</taxon>
        <taxon>Basidiomycota</taxon>
        <taxon>Agaricomycotina</taxon>
        <taxon>Agaricomycetes</taxon>
        <taxon>Polyporales</taxon>
        <taxon>Polyporaceae</taxon>
        <taxon>Trametes</taxon>
    </lineage>
</organism>
<evidence type="ECO:0008006" key="3">
    <source>
        <dbReference type="Google" id="ProtNLM"/>
    </source>
</evidence>
<accession>A0A1Y2IFW0</accession>
<gene>
    <name evidence="1" type="ORF">PYCCODRAFT_1469622</name>
</gene>
<evidence type="ECO:0000313" key="2">
    <source>
        <dbReference type="Proteomes" id="UP000193067"/>
    </source>
</evidence>
<dbReference type="Proteomes" id="UP000193067">
    <property type="component" value="Unassembled WGS sequence"/>
</dbReference>
<dbReference type="OrthoDB" id="2754493at2759"/>
<keyword evidence="2" id="KW-1185">Reference proteome</keyword>
<reference evidence="1 2" key="1">
    <citation type="journal article" date="2015" name="Biotechnol. Biofuels">
        <title>Enhanced degradation of softwood versus hardwood by the white-rot fungus Pycnoporus coccineus.</title>
        <authorList>
            <person name="Couturier M."/>
            <person name="Navarro D."/>
            <person name="Chevret D."/>
            <person name="Henrissat B."/>
            <person name="Piumi F."/>
            <person name="Ruiz-Duenas F.J."/>
            <person name="Martinez A.T."/>
            <person name="Grigoriev I.V."/>
            <person name="Riley R."/>
            <person name="Lipzen A."/>
            <person name="Berrin J.G."/>
            <person name="Master E.R."/>
            <person name="Rosso M.N."/>
        </authorList>
    </citation>
    <scope>NUCLEOTIDE SEQUENCE [LARGE SCALE GENOMIC DNA]</scope>
    <source>
        <strain evidence="1 2">BRFM310</strain>
    </source>
</reference>
<dbReference type="EMBL" id="KZ084121">
    <property type="protein sequence ID" value="OSD00076.1"/>
    <property type="molecule type" value="Genomic_DNA"/>
</dbReference>
<dbReference type="AlphaFoldDB" id="A0A1Y2IFW0"/>
<proteinExistence type="predicted"/>